<name>A0A6U4PYR0_NEODS</name>
<dbReference type="SUPFAM" id="SSF49562">
    <property type="entry name" value="C2 domain (Calcium/lipid-binding domain, CaLB)"/>
    <property type="match status" value="2"/>
</dbReference>
<dbReference type="GO" id="GO:0005886">
    <property type="term" value="C:plasma membrane"/>
    <property type="evidence" value="ECO:0007669"/>
    <property type="project" value="TreeGrafter"/>
</dbReference>
<evidence type="ECO:0000313" key="6">
    <source>
        <dbReference type="EMBL" id="CAD9095715.1"/>
    </source>
</evidence>
<dbReference type="GO" id="GO:0071277">
    <property type="term" value="P:cellular response to calcium ion"/>
    <property type="evidence" value="ECO:0007669"/>
    <property type="project" value="TreeGrafter"/>
</dbReference>
<sequence length="569" mass="62518">MAAYAKQAAPVPPPPPAVPAAGPASSDVTRMRLYFRAHDLMDTDTFSKSDPYVVLYHAGRSAAGVAAAQAQQQLTAVGRTEVKKDDLSPQFERSVEVDYYFETKQEFVVKVYDEDGKGDGGNDLLGTATFQLAHVVAGRGSTLEVKLSKGTLWVTAEEASTSGRDTVSLTFAGHKLKKMDLIGQSDPYYKLYRLLPNGQRKLLFQSKVIKETLEPRWVPTPAIRVSDLTAGPDAHTRCLQFECWDEDLFSDDKMGQFVCSLGELMDAAAREQAGDRQFFKLVHEKKKDKFYGNIFVARAVTTHYPTFPEYLGAGMQINLAVSIDFTGSNGDPRNPQSLHFMDPTQPNQYVRAIMSVGDILMEYDSDKMVPCFGFGAVVPNGARGSLHSVSHCFHLNGKQDPHVHDVKGILDAYLFTLSRVRLSGPTHFAPVIQQATRAARATPDEYAVLLILTDGCINDTDATVDAIVDAADAPLSIVIVGVGQADFTLMRMLDGDDRALRHSDGRVCRRDLVQFVPFRDFARSPRYALAAEVLAEVPRQVEDWAHQCGYVPPGDDGATARGARHDPLL</sequence>
<protein>
    <recommendedName>
        <fullName evidence="4">C2 domain-containing protein</fullName>
    </recommendedName>
</protein>
<dbReference type="InterPro" id="IPR045052">
    <property type="entry name" value="Copine"/>
</dbReference>
<dbReference type="InterPro" id="IPR037768">
    <property type="entry name" value="C2B_Copine"/>
</dbReference>
<dbReference type="EMBL" id="HBGF01006372">
    <property type="protein sequence ID" value="CAD9095715.1"/>
    <property type="molecule type" value="Transcribed_RNA"/>
</dbReference>
<dbReference type="Gene3D" id="3.40.50.410">
    <property type="entry name" value="von Willebrand factor, type A domain"/>
    <property type="match status" value="1"/>
</dbReference>
<dbReference type="InterPro" id="IPR035892">
    <property type="entry name" value="C2_domain_sf"/>
</dbReference>
<feature type="domain" description="C2" evidence="4">
    <location>
        <begin position="10"/>
        <end position="145"/>
    </location>
</feature>
<dbReference type="InterPro" id="IPR002035">
    <property type="entry name" value="VWF_A"/>
</dbReference>
<feature type="domain" description="C2" evidence="4">
    <location>
        <begin position="148"/>
        <end position="274"/>
    </location>
</feature>
<gene>
    <name evidence="5" type="ORF">NDES1114_LOCUS4354</name>
    <name evidence="6" type="ORF">NDES1114_LOCUS4356</name>
</gene>
<reference evidence="5" key="1">
    <citation type="submission" date="2021-01" db="EMBL/GenBank/DDBJ databases">
        <authorList>
            <person name="Corre E."/>
            <person name="Pelletier E."/>
            <person name="Niang G."/>
            <person name="Scheremetjew M."/>
            <person name="Finn R."/>
            <person name="Kale V."/>
            <person name="Holt S."/>
            <person name="Cochrane G."/>
            <person name="Meng A."/>
            <person name="Brown T."/>
            <person name="Cohen L."/>
        </authorList>
    </citation>
    <scope>NUCLEOTIDE SEQUENCE</scope>
    <source>
        <strain evidence="5">CCAP 1951/1</strain>
    </source>
</reference>
<feature type="region of interest" description="Disordered" evidence="3">
    <location>
        <begin position="1"/>
        <end position="24"/>
    </location>
</feature>
<dbReference type="InterPro" id="IPR036465">
    <property type="entry name" value="vWFA_dom_sf"/>
</dbReference>
<keyword evidence="2" id="KW-0677">Repeat</keyword>
<evidence type="ECO:0000259" key="4">
    <source>
        <dbReference type="PROSITE" id="PS50004"/>
    </source>
</evidence>
<dbReference type="PANTHER" id="PTHR10857:SF106">
    <property type="entry name" value="C2 DOMAIN-CONTAINING PROTEIN"/>
    <property type="match status" value="1"/>
</dbReference>
<dbReference type="InterPro" id="IPR010734">
    <property type="entry name" value="Copine_C"/>
</dbReference>
<dbReference type="SMART" id="SM00239">
    <property type="entry name" value="C2"/>
    <property type="match status" value="2"/>
</dbReference>
<evidence type="ECO:0000256" key="3">
    <source>
        <dbReference type="SAM" id="MobiDB-lite"/>
    </source>
</evidence>
<dbReference type="SUPFAM" id="SSF53300">
    <property type="entry name" value="vWA-like"/>
    <property type="match status" value="1"/>
</dbReference>
<dbReference type="PROSITE" id="PS50004">
    <property type="entry name" value="C2"/>
    <property type="match status" value="2"/>
</dbReference>
<organism evidence="5">
    <name type="scientific">Neobodo designis</name>
    <name type="common">Flagellated protozoan</name>
    <name type="synonym">Bodo designis</name>
    <dbReference type="NCBI Taxonomy" id="312471"/>
    <lineage>
        <taxon>Eukaryota</taxon>
        <taxon>Discoba</taxon>
        <taxon>Euglenozoa</taxon>
        <taxon>Kinetoplastea</taxon>
        <taxon>Metakinetoplastina</taxon>
        <taxon>Neobodonida</taxon>
        <taxon>Neobodo</taxon>
    </lineage>
</organism>
<dbReference type="AlphaFoldDB" id="A0A6U4PYR0"/>
<comment type="similarity">
    <text evidence="1">Belongs to the copine family.</text>
</comment>
<dbReference type="CDD" id="cd04048">
    <property type="entry name" value="C2A_Copine"/>
    <property type="match status" value="1"/>
</dbReference>
<evidence type="ECO:0000256" key="1">
    <source>
        <dbReference type="ARBA" id="ARBA00009048"/>
    </source>
</evidence>
<proteinExistence type="inferred from homology"/>
<dbReference type="CDD" id="cd04047">
    <property type="entry name" value="C2B_Copine"/>
    <property type="match status" value="1"/>
</dbReference>
<dbReference type="Gene3D" id="2.60.40.150">
    <property type="entry name" value="C2 domain"/>
    <property type="match status" value="2"/>
</dbReference>
<evidence type="ECO:0000256" key="2">
    <source>
        <dbReference type="ARBA" id="ARBA00022737"/>
    </source>
</evidence>
<dbReference type="Pfam" id="PF07002">
    <property type="entry name" value="Copine"/>
    <property type="match status" value="1"/>
</dbReference>
<dbReference type="InterPro" id="IPR000008">
    <property type="entry name" value="C2_dom"/>
</dbReference>
<dbReference type="SMART" id="SM00327">
    <property type="entry name" value="VWA"/>
    <property type="match status" value="1"/>
</dbReference>
<evidence type="ECO:0000313" key="5">
    <source>
        <dbReference type="EMBL" id="CAD9095711.1"/>
    </source>
</evidence>
<dbReference type="GO" id="GO:0005544">
    <property type="term" value="F:calcium-dependent phospholipid binding"/>
    <property type="evidence" value="ECO:0007669"/>
    <property type="project" value="InterPro"/>
</dbReference>
<dbReference type="Pfam" id="PF00168">
    <property type="entry name" value="C2"/>
    <property type="match status" value="2"/>
</dbReference>
<dbReference type="PANTHER" id="PTHR10857">
    <property type="entry name" value="COPINE"/>
    <property type="match status" value="1"/>
</dbReference>
<dbReference type="EMBL" id="HBGF01006369">
    <property type="protein sequence ID" value="CAD9095711.1"/>
    <property type="molecule type" value="Transcribed_RNA"/>
</dbReference>
<accession>A0A6U4PYR0</accession>